<dbReference type="PANTHER" id="PTHR46381">
    <property type="entry name" value="MKPA PROTEIN"/>
    <property type="match status" value="1"/>
</dbReference>
<dbReference type="InterPro" id="IPR007122">
    <property type="entry name" value="Villin/Gelsolin"/>
</dbReference>
<feature type="compositionally biased region" description="Polar residues" evidence="3">
    <location>
        <begin position="18"/>
        <end position="27"/>
    </location>
</feature>
<feature type="domain" description="Tyrosine specific protein phosphatases" evidence="5">
    <location>
        <begin position="147"/>
        <end position="200"/>
    </location>
</feature>
<dbReference type="Pfam" id="PF00782">
    <property type="entry name" value="DSPc"/>
    <property type="match status" value="1"/>
</dbReference>
<keyword evidence="2" id="KW-0904">Protein phosphatase</keyword>
<dbReference type="SMART" id="SM00404">
    <property type="entry name" value="PTPc_motif"/>
    <property type="match status" value="1"/>
</dbReference>
<dbReference type="Gene3D" id="3.90.190.10">
    <property type="entry name" value="Protein tyrosine phosphatase superfamily"/>
    <property type="match status" value="1"/>
</dbReference>
<evidence type="ECO:0000313" key="7">
    <source>
        <dbReference type="Proteomes" id="UP000233837"/>
    </source>
</evidence>
<sequence length="661" mass="71836">MDGNDDASTPRKVLWRSASWSGGSSLVPQGKPPKPSRPLPPLSISRRGAITGWPCPASDDSGHPPATPSSSTTDDYLECSRVADHVYLGSEAAARDREALRRHGITHVLNCVGGVCPECFRGDLVYKTLWLHDSPAEDIASVFYDAFDYLEEVRAARPPARVLVHCRRGASRSAALVIAYLMWRHAQPFDDALRAVRSARAAADPNLGFASQLLQCQARVLLSPSSSGFRAYRMAPHSSFDPFHLVPKSVSGPVCLDSRGAFIVHVPTAVFVWLGRACDPAMAEAAASAARQVVRYERARGPILTVNEGSEPPDFWGKDLSAGGEVGKRRVDLYDLDFEIFRQALKGEVVPSFPLPMNGAPARREANDEEDGEASSSTPSSLSAETSSSITSFSPASTSSSDGYNSSPSSSPVAESQKALLPLNLASKLPPLHPRKGKEKELSMSQSLAGRRSESAPFSPGHAVREWCLSHLASKVEEFQKSMESDSVRLGTAEVDEDVGTSDCCFVSHPLLFQWPGMDKVEEIHRGALDSSSVFLLLAPNSSSCRRRPKTNVLYVWLGRNSSSVNLGPFSESSEEGGAKNVKWDEITTDFIDQLGLPVRITVQLSQIIISFVVESSLLIMGANLVSFCLQIVKEGEEPEQFLTHLFSFHKRTESRHESGE</sequence>
<dbReference type="InterPro" id="IPR029006">
    <property type="entry name" value="ADF-H/Gelsolin-like_dom_sf"/>
</dbReference>
<dbReference type="InterPro" id="IPR000340">
    <property type="entry name" value="Dual-sp_phosphatase_cat-dom"/>
</dbReference>
<dbReference type="EMBL" id="KZ502271">
    <property type="protein sequence ID" value="PKU81233.1"/>
    <property type="molecule type" value="Genomic_DNA"/>
</dbReference>
<dbReference type="STRING" id="906689.A0A2I0X004"/>
<name>A0A2I0X004_9ASPA</name>
<dbReference type="InterPro" id="IPR029021">
    <property type="entry name" value="Prot-tyrosine_phosphatase-like"/>
</dbReference>
<feature type="region of interest" description="Disordered" evidence="3">
    <location>
        <begin position="1"/>
        <end position="74"/>
    </location>
</feature>
<evidence type="ECO:0000256" key="2">
    <source>
        <dbReference type="ARBA" id="ARBA00022912"/>
    </source>
</evidence>
<dbReference type="GO" id="GO:0004721">
    <property type="term" value="F:phosphoprotein phosphatase activity"/>
    <property type="evidence" value="ECO:0007669"/>
    <property type="project" value="UniProtKB-KW"/>
</dbReference>
<dbReference type="Gene3D" id="3.40.20.10">
    <property type="entry name" value="Severin"/>
    <property type="match status" value="1"/>
</dbReference>
<dbReference type="InterPro" id="IPR000387">
    <property type="entry name" value="Tyr_Pase_dom"/>
</dbReference>
<dbReference type="InterPro" id="IPR003595">
    <property type="entry name" value="Tyr_Pase_cat"/>
</dbReference>
<dbReference type="SMART" id="SM00262">
    <property type="entry name" value="GEL"/>
    <property type="match status" value="1"/>
</dbReference>
<dbReference type="AlphaFoldDB" id="A0A2I0X004"/>
<protein>
    <submittedName>
        <fullName evidence="6">Protein-tyrosine-phosphatase MKP1</fullName>
    </submittedName>
</protein>
<proteinExistence type="predicted"/>
<dbReference type="SUPFAM" id="SSF52799">
    <property type="entry name" value="(Phosphotyrosine protein) phosphatases II"/>
    <property type="match status" value="1"/>
</dbReference>
<dbReference type="SUPFAM" id="SSF55753">
    <property type="entry name" value="Actin depolymerizing proteins"/>
    <property type="match status" value="2"/>
</dbReference>
<dbReference type="Proteomes" id="UP000233837">
    <property type="component" value="Unassembled WGS sequence"/>
</dbReference>
<dbReference type="PANTHER" id="PTHR46381:SF2">
    <property type="entry name" value="MAP KINASE PHOSPHATASE"/>
    <property type="match status" value="1"/>
</dbReference>
<dbReference type="InterPro" id="IPR020422">
    <property type="entry name" value="TYR_PHOSPHATASE_DUAL_dom"/>
</dbReference>
<evidence type="ECO:0000259" key="5">
    <source>
        <dbReference type="PROSITE" id="PS50056"/>
    </source>
</evidence>
<dbReference type="InterPro" id="IPR057528">
    <property type="entry name" value="MPK1_C"/>
</dbReference>
<dbReference type="SMART" id="SM00195">
    <property type="entry name" value="DSPc"/>
    <property type="match status" value="1"/>
</dbReference>
<dbReference type="GO" id="GO:0051015">
    <property type="term" value="F:actin filament binding"/>
    <property type="evidence" value="ECO:0007669"/>
    <property type="project" value="InterPro"/>
</dbReference>
<dbReference type="InterPro" id="IPR016130">
    <property type="entry name" value="Tyr_Pase_AS"/>
</dbReference>
<reference evidence="6 7" key="2">
    <citation type="journal article" date="2017" name="Nature">
        <title>The Apostasia genome and the evolution of orchids.</title>
        <authorList>
            <person name="Zhang G.Q."/>
            <person name="Liu K.W."/>
            <person name="Li Z."/>
            <person name="Lohaus R."/>
            <person name="Hsiao Y.Y."/>
            <person name="Niu S.C."/>
            <person name="Wang J.Y."/>
            <person name="Lin Y.C."/>
            <person name="Xu Q."/>
            <person name="Chen L.J."/>
            <person name="Yoshida K."/>
            <person name="Fujiwara S."/>
            <person name="Wang Z.W."/>
            <person name="Zhang Y.Q."/>
            <person name="Mitsuda N."/>
            <person name="Wang M."/>
            <person name="Liu G.H."/>
            <person name="Pecoraro L."/>
            <person name="Huang H.X."/>
            <person name="Xiao X.J."/>
            <person name="Lin M."/>
            <person name="Wu X.Y."/>
            <person name="Wu W.L."/>
            <person name="Chen Y.Y."/>
            <person name="Chang S.B."/>
            <person name="Sakamoto S."/>
            <person name="Ohme-Takagi M."/>
            <person name="Yagi M."/>
            <person name="Zeng S.J."/>
            <person name="Shen C.Y."/>
            <person name="Yeh C.M."/>
            <person name="Luo Y.B."/>
            <person name="Tsai W.C."/>
            <person name="Van de Peer Y."/>
            <person name="Liu Z.J."/>
        </authorList>
    </citation>
    <scope>NUCLEOTIDE SEQUENCE [LARGE SCALE GENOMIC DNA]</scope>
    <source>
        <tissue evidence="6">The whole plant</tissue>
    </source>
</reference>
<evidence type="ECO:0000259" key="4">
    <source>
        <dbReference type="PROSITE" id="PS50054"/>
    </source>
</evidence>
<dbReference type="PROSITE" id="PS50056">
    <property type="entry name" value="TYR_PHOSPHATASE_2"/>
    <property type="match status" value="1"/>
</dbReference>
<evidence type="ECO:0000256" key="3">
    <source>
        <dbReference type="SAM" id="MobiDB-lite"/>
    </source>
</evidence>
<feature type="domain" description="Tyrosine-protein phosphatase" evidence="4">
    <location>
        <begin position="78"/>
        <end position="222"/>
    </location>
</feature>
<dbReference type="CDD" id="cd14498">
    <property type="entry name" value="DSP"/>
    <property type="match status" value="1"/>
</dbReference>
<feature type="compositionally biased region" description="Pro residues" evidence="3">
    <location>
        <begin position="30"/>
        <end position="41"/>
    </location>
</feature>
<evidence type="ECO:0000256" key="1">
    <source>
        <dbReference type="ARBA" id="ARBA00022801"/>
    </source>
</evidence>
<dbReference type="PROSITE" id="PS00383">
    <property type="entry name" value="TYR_PHOSPHATASE_1"/>
    <property type="match status" value="1"/>
</dbReference>
<keyword evidence="1" id="KW-0378">Hydrolase</keyword>
<evidence type="ECO:0000313" key="6">
    <source>
        <dbReference type="EMBL" id="PKU81233.1"/>
    </source>
</evidence>
<dbReference type="PROSITE" id="PS50054">
    <property type="entry name" value="TYR_PHOSPHATASE_DUAL"/>
    <property type="match status" value="1"/>
</dbReference>
<gene>
    <name evidence="6" type="primary">MKP1</name>
    <name evidence="6" type="ORF">MA16_Dca015262</name>
</gene>
<keyword evidence="7" id="KW-1185">Reference proteome</keyword>
<feature type="region of interest" description="Disordered" evidence="3">
    <location>
        <begin position="352"/>
        <end position="460"/>
    </location>
</feature>
<organism evidence="6 7">
    <name type="scientific">Dendrobium catenatum</name>
    <dbReference type="NCBI Taxonomy" id="906689"/>
    <lineage>
        <taxon>Eukaryota</taxon>
        <taxon>Viridiplantae</taxon>
        <taxon>Streptophyta</taxon>
        <taxon>Embryophyta</taxon>
        <taxon>Tracheophyta</taxon>
        <taxon>Spermatophyta</taxon>
        <taxon>Magnoliopsida</taxon>
        <taxon>Liliopsida</taxon>
        <taxon>Asparagales</taxon>
        <taxon>Orchidaceae</taxon>
        <taxon>Epidendroideae</taxon>
        <taxon>Malaxideae</taxon>
        <taxon>Dendrobiinae</taxon>
        <taxon>Dendrobium</taxon>
    </lineage>
</organism>
<dbReference type="Pfam" id="PF25466">
    <property type="entry name" value="MPK1_gelsolin_C"/>
    <property type="match status" value="1"/>
</dbReference>
<feature type="compositionally biased region" description="Low complexity" evidence="3">
    <location>
        <begin position="374"/>
        <end position="416"/>
    </location>
</feature>
<reference evidence="6 7" key="1">
    <citation type="journal article" date="2016" name="Sci. Rep.">
        <title>The Dendrobium catenatum Lindl. genome sequence provides insights into polysaccharide synthase, floral development and adaptive evolution.</title>
        <authorList>
            <person name="Zhang G.Q."/>
            <person name="Xu Q."/>
            <person name="Bian C."/>
            <person name="Tsai W.C."/>
            <person name="Yeh C.M."/>
            <person name="Liu K.W."/>
            <person name="Yoshida K."/>
            <person name="Zhang L.S."/>
            <person name="Chang S.B."/>
            <person name="Chen F."/>
            <person name="Shi Y."/>
            <person name="Su Y.Y."/>
            <person name="Zhang Y.Q."/>
            <person name="Chen L.J."/>
            <person name="Yin Y."/>
            <person name="Lin M."/>
            <person name="Huang H."/>
            <person name="Deng H."/>
            <person name="Wang Z.W."/>
            <person name="Zhu S.L."/>
            <person name="Zhao X."/>
            <person name="Deng C."/>
            <person name="Niu S.C."/>
            <person name="Huang J."/>
            <person name="Wang M."/>
            <person name="Liu G.H."/>
            <person name="Yang H.J."/>
            <person name="Xiao X.J."/>
            <person name="Hsiao Y.Y."/>
            <person name="Wu W.L."/>
            <person name="Chen Y.Y."/>
            <person name="Mitsuda N."/>
            <person name="Ohme-Takagi M."/>
            <person name="Luo Y.B."/>
            <person name="Van de Peer Y."/>
            <person name="Liu Z.J."/>
        </authorList>
    </citation>
    <scope>NUCLEOTIDE SEQUENCE [LARGE SCALE GENOMIC DNA]</scope>
    <source>
        <tissue evidence="6">The whole plant</tissue>
    </source>
</reference>
<accession>A0A2I0X004</accession>